<evidence type="ECO:0000313" key="8">
    <source>
        <dbReference type="EMBL" id="TQL59812.1"/>
    </source>
</evidence>
<dbReference type="InterPro" id="IPR011701">
    <property type="entry name" value="MFS"/>
</dbReference>
<dbReference type="InterPro" id="IPR036259">
    <property type="entry name" value="MFS_trans_sf"/>
</dbReference>
<dbReference type="Proteomes" id="UP000319514">
    <property type="component" value="Unassembled WGS sequence"/>
</dbReference>
<feature type="transmembrane region" description="Helical" evidence="6">
    <location>
        <begin position="349"/>
        <end position="368"/>
    </location>
</feature>
<reference evidence="8 9" key="1">
    <citation type="submission" date="2019-06" db="EMBL/GenBank/DDBJ databases">
        <title>Sequencing the genomes of 1000 actinobacteria strains.</title>
        <authorList>
            <person name="Klenk H.-P."/>
        </authorList>
    </citation>
    <scope>NUCLEOTIDE SEQUENCE [LARGE SCALE GENOMIC DNA]</scope>
    <source>
        <strain evidence="8 9">DSM 18082</strain>
    </source>
</reference>
<dbReference type="InterPro" id="IPR020846">
    <property type="entry name" value="MFS_dom"/>
</dbReference>
<feature type="transmembrane region" description="Helical" evidence="6">
    <location>
        <begin position="29"/>
        <end position="47"/>
    </location>
</feature>
<proteinExistence type="predicted"/>
<dbReference type="Pfam" id="PF07690">
    <property type="entry name" value="MFS_1"/>
    <property type="match status" value="1"/>
</dbReference>
<feature type="domain" description="Major facilitator superfamily (MFS) profile" evidence="7">
    <location>
        <begin position="228"/>
        <end position="432"/>
    </location>
</feature>
<comment type="subcellular location">
    <subcellularLocation>
        <location evidence="1">Cell membrane</location>
        <topology evidence="1">Multi-pass membrane protein</topology>
    </subcellularLocation>
</comment>
<evidence type="ECO:0000256" key="5">
    <source>
        <dbReference type="SAM" id="MobiDB-lite"/>
    </source>
</evidence>
<dbReference type="AlphaFoldDB" id="A0A542ZHF7"/>
<sequence>MATAPQRATRVRYTGILALMTGAGDRRTFIALALQVVVNAFVYSTYLARLPDLRDRAGVDIAVLGRIMTTGNLAALLASVVATRLVARYGSRTVIVWAAPMYVLALPMLGLARSPLALVAAVVMMMSVNVVVDVAVTIQKAVFGFRRGAPVMGRLSAVYSFGTLAGGLAAALMARAHVDVTVHLAVLAVALGGGLVIVRHGLLRDDAIPASERHAGSPGTARGLLAAVLLIGVVSAAIVPLDIVPGEFTTFRFRDDLGLGASAAAAGYFAFTAGMTLGRLLSDHLAVRLGRRRLFTGGVLTSAAGLGAAALLPWVASAYAGFAAAGLGTGALAPLLAEAASRVGREKEGVRAMFLGNRLAGFLTPVLVGSLAGTALTVGDAMACVALPCAVALLVLGRHVLPGRRRGAPERSPEVGHHGVQGAALPGGRRQA</sequence>
<keyword evidence="2 6" id="KW-0812">Transmembrane</keyword>
<feature type="transmembrane region" description="Helical" evidence="6">
    <location>
        <begin position="294"/>
        <end position="312"/>
    </location>
</feature>
<keyword evidence="9" id="KW-1185">Reference proteome</keyword>
<feature type="compositionally biased region" description="Basic and acidic residues" evidence="5">
    <location>
        <begin position="407"/>
        <end position="417"/>
    </location>
</feature>
<evidence type="ECO:0000256" key="4">
    <source>
        <dbReference type="ARBA" id="ARBA00023136"/>
    </source>
</evidence>
<evidence type="ECO:0000256" key="3">
    <source>
        <dbReference type="ARBA" id="ARBA00022989"/>
    </source>
</evidence>
<feature type="transmembrane region" description="Helical" evidence="6">
    <location>
        <begin position="374"/>
        <end position="396"/>
    </location>
</feature>
<feature type="transmembrane region" description="Helical" evidence="6">
    <location>
        <begin position="67"/>
        <end position="87"/>
    </location>
</feature>
<dbReference type="InterPro" id="IPR051788">
    <property type="entry name" value="MFS_Transporter"/>
</dbReference>
<feature type="transmembrane region" description="Helical" evidence="6">
    <location>
        <begin position="223"/>
        <end position="241"/>
    </location>
</feature>
<feature type="transmembrane region" description="Helical" evidence="6">
    <location>
        <begin position="155"/>
        <end position="174"/>
    </location>
</feature>
<feature type="transmembrane region" description="Helical" evidence="6">
    <location>
        <begin position="180"/>
        <end position="202"/>
    </location>
</feature>
<keyword evidence="4 6" id="KW-0472">Membrane</keyword>
<evidence type="ECO:0000256" key="6">
    <source>
        <dbReference type="SAM" id="Phobius"/>
    </source>
</evidence>
<dbReference type="PANTHER" id="PTHR23514">
    <property type="entry name" value="BYPASS OF STOP CODON PROTEIN 6"/>
    <property type="match status" value="1"/>
</dbReference>
<keyword evidence="3 6" id="KW-1133">Transmembrane helix</keyword>
<evidence type="ECO:0000256" key="2">
    <source>
        <dbReference type="ARBA" id="ARBA00022692"/>
    </source>
</evidence>
<protein>
    <submittedName>
        <fullName evidence="8">Putative MFS family arabinose efflux permease</fullName>
    </submittedName>
</protein>
<gene>
    <name evidence="8" type="ORF">FB474_1178</name>
</gene>
<dbReference type="GO" id="GO:0005886">
    <property type="term" value="C:plasma membrane"/>
    <property type="evidence" value="ECO:0007669"/>
    <property type="project" value="UniProtKB-SubCell"/>
</dbReference>
<dbReference type="PANTHER" id="PTHR23514:SF13">
    <property type="entry name" value="INNER MEMBRANE PROTEIN YBJJ"/>
    <property type="match status" value="1"/>
</dbReference>
<name>A0A542ZHF7_9MICO</name>
<evidence type="ECO:0000313" key="9">
    <source>
        <dbReference type="Proteomes" id="UP000319514"/>
    </source>
</evidence>
<dbReference type="SUPFAM" id="SSF103473">
    <property type="entry name" value="MFS general substrate transporter"/>
    <property type="match status" value="1"/>
</dbReference>
<comment type="caution">
    <text evidence="8">The sequence shown here is derived from an EMBL/GenBank/DDBJ whole genome shotgun (WGS) entry which is preliminary data.</text>
</comment>
<feature type="transmembrane region" description="Helical" evidence="6">
    <location>
        <begin position="318"/>
        <end position="337"/>
    </location>
</feature>
<feature type="transmembrane region" description="Helical" evidence="6">
    <location>
        <begin position="94"/>
        <end position="112"/>
    </location>
</feature>
<organism evidence="8 9">
    <name type="scientific">Oryzihumus leptocrescens</name>
    <dbReference type="NCBI Taxonomy" id="297536"/>
    <lineage>
        <taxon>Bacteria</taxon>
        <taxon>Bacillati</taxon>
        <taxon>Actinomycetota</taxon>
        <taxon>Actinomycetes</taxon>
        <taxon>Micrococcales</taxon>
        <taxon>Intrasporangiaceae</taxon>
        <taxon>Oryzihumus</taxon>
    </lineage>
</organism>
<dbReference type="EMBL" id="VFOQ01000001">
    <property type="protein sequence ID" value="TQL59812.1"/>
    <property type="molecule type" value="Genomic_DNA"/>
</dbReference>
<feature type="region of interest" description="Disordered" evidence="5">
    <location>
        <begin position="405"/>
        <end position="432"/>
    </location>
</feature>
<feature type="transmembrane region" description="Helical" evidence="6">
    <location>
        <begin position="118"/>
        <end position="143"/>
    </location>
</feature>
<dbReference type="Gene3D" id="1.20.1250.20">
    <property type="entry name" value="MFS general substrate transporter like domains"/>
    <property type="match status" value="2"/>
</dbReference>
<accession>A0A542ZHF7</accession>
<dbReference type="PROSITE" id="PS50850">
    <property type="entry name" value="MFS"/>
    <property type="match status" value="1"/>
</dbReference>
<evidence type="ECO:0000259" key="7">
    <source>
        <dbReference type="PROSITE" id="PS50850"/>
    </source>
</evidence>
<dbReference type="GO" id="GO:0022857">
    <property type="term" value="F:transmembrane transporter activity"/>
    <property type="evidence" value="ECO:0007669"/>
    <property type="project" value="InterPro"/>
</dbReference>
<evidence type="ECO:0000256" key="1">
    <source>
        <dbReference type="ARBA" id="ARBA00004651"/>
    </source>
</evidence>
<feature type="transmembrane region" description="Helical" evidence="6">
    <location>
        <begin position="261"/>
        <end position="282"/>
    </location>
</feature>